<organism evidence="3 4">
    <name type="scientific">Epidermidibacterium keratini</name>
    <dbReference type="NCBI Taxonomy" id="1891644"/>
    <lineage>
        <taxon>Bacteria</taxon>
        <taxon>Bacillati</taxon>
        <taxon>Actinomycetota</taxon>
        <taxon>Actinomycetes</taxon>
        <taxon>Sporichthyales</taxon>
        <taxon>Sporichthyaceae</taxon>
        <taxon>Epidermidibacterium</taxon>
    </lineage>
</organism>
<dbReference type="EMBL" id="CP047156">
    <property type="protein sequence ID" value="QHC00308.1"/>
    <property type="molecule type" value="Genomic_DNA"/>
</dbReference>
<dbReference type="Pfam" id="PF00501">
    <property type="entry name" value="AMP-binding"/>
    <property type="match status" value="1"/>
</dbReference>
<protein>
    <submittedName>
        <fullName evidence="3">AMP-binding protein</fullName>
    </submittedName>
</protein>
<dbReference type="InterPro" id="IPR020845">
    <property type="entry name" value="AMP-binding_CS"/>
</dbReference>
<evidence type="ECO:0000259" key="1">
    <source>
        <dbReference type="Pfam" id="PF00501"/>
    </source>
</evidence>
<dbReference type="Pfam" id="PF13193">
    <property type="entry name" value="AMP-binding_C"/>
    <property type="match status" value="1"/>
</dbReference>
<dbReference type="PANTHER" id="PTHR43767">
    <property type="entry name" value="LONG-CHAIN-FATTY-ACID--COA LIGASE"/>
    <property type="match status" value="1"/>
</dbReference>
<gene>
    <name evidence="3" type="ORF">EK0264_08460</name>
</gene>
<feature type="domain" description="AMP-dependent synthetase/ligase" evidence="1">
    <location>
        <begin position="36"/>
        <end position="371"/>
    </location>
</feature>
<reference evidence="3 4" key="1">
    <citation type="journal article" date="2018" name="Int. J. Syst. Evol. Microbiol.">
        <title>Epidermidibacterium keratini gen. nov., sp. nov., a member of the family Sporichthyaceae, isolated from keratin epidermis.</title>
        <authorList>
            <person name="Lee D.G."/>
            <person name="Trujillo M.E."/>
            <person name="Kang S."/>
            <person name="Nam J.J."/>
            <person name="Kim Y.J."/>
        </authorList>
    </citation>
    <scope>NUCLEOTIDE SEQUENCE [LARGE SCALE GENOMIC DNA]</scope>
    <source>
        <strain evidence="3 4">EPI-7</strain>
    </source>
</reference>
<dbReference type="InterPro" id="IPR045851">
    <property type="entry name" value="AMP-bd_C_sf"/>
</dbReference>
<accession>A0A7L4YMJ8</accession>
<sequence>MTEPPRTPADAQSPFDLIRHWAQTDHPFASYELPDGSRLDVSYAEQLDRSMRTAGVLAKNGVSTGDRVHVHLPNGPQFLDVWCGADAIGAIIVPTNPLASSGELEHFLGDSGAVVSVVADDLVDVVRAALPDDVVLISSSELESARPTTSPAEPVAQDRSALAAILYTSGTTSLPKGVMVTNANYLAVGRACAEHYRVTQEDRWLIVLPFFHGNAQYYCTMSALVAGASIAVMSSFSASNWGRQAREYGATLASLFGAPIRMILAQPENDDDADNALRTVMFAQGVSSSQYADFERRFGTMLIHGYGMTETVIPPTLNPLSDDRRPDSMGNALPGMRLRIVGEDGTDVAPGEPGDLLVYGEMGEGIAAGYWQRPDATAETFAGNWLHTGDVVRLDPDGFYYFVDRSKDMIKRAGENVAAAEVEAVINEHPAVFESAAVGAPDEMRDEMIVVYVVLNSGAQFDADDLTAWSRERLSKFRVPSRFIEADELPRTSVGKIRKNVLRDELRGDSTSS</sequence>
<evidence type="ECO:0000313" key="4">
    <source>
        <dbReference type="Proteomes" id="UP000463857"/>
    </source>
</evidence>
<dbReference type="InterPro" id="IPR025110">
    <property type="entry name" value="AMP-bd_C"/>
</dbReference>
<name>A0A7L4YMJ8_9ACTN</name>
<dbReference type="OrthoDB" id="9803968at2"/>
<keyword evidence="4" id="KW-1185">Reference proteome</keyword>
<dbReference type="InterPro" id="IPR042099">
    <property type="entry name" value="ANL_N_sf"/>
</dbReference>
<feature type="domain" description="AMP-binding enzyme C-terminal" evidence="2">
    <location>
        <begin position="421"/>
        <end position="496"/>
    </location>
</feature>
<dbReference type="KEGG" id="eke:EK0264_08460"/>
<dbReference type="Gene3D" id="3.40.50.12780">
    <property type="entry name" value="N-terminal domain of ligase-like"/>
    <property type="match status" value="1"/>
</dbReference>
<dbReference type="Proteomes" id="UP000463857">
    <property type="component" value="Chromosome"/>
</dbReference>
<dbReference type="PANTHER" id="PTHR43767:SF1">
    <property type="entry name" value="NONRIBOSOMAL PEPTIDE SYNTHASE PES1 (EUROFUNG)-RELATED"/>
    <property type="match status" value="1"/>
</dbReference>
<dbReference type="PROSITE" id="PS00455">
    <property type="entry name" value="AMP_BINDING"/>
    <property type="match status" value="1"/>
</dbReference>
<evidence type="ECO:0000313" key="3">
    <source>
        <dbReference type="EMBL" id="QHC00308.1"/>
    </source>
</evidence>
<dbReference type="GO" id="GO:0016878">
    <property type="term" value="F:acid-thiol ligase activity"/>
    <property type="evidence" value="ECO:0007669"/>
    <property type="project" value="UniProtKB-ARBA"/>
</dbReference>
<dbReference type="InterPro" id="IPR050237">
    <property type="entry name" value="ATP-dep_AMP-bd_enzyme"/>
</dbReference>
<dbReference type="InterPro" id="IPR000873">
    <property type="entry name" value="AMP-dep_synth/lig_dom"/>
</dbReference>
<proteinExistence type="predicted"/>
<evidence type="ECO:0000259" key="2">
    <source>
        <dbReference type="Pfam" id="PF13193"/>
    </source>
</evidence>
<dbReference type="InParanoid" id="A0A7L4YMJ8"/>
<dbReference type="Gene3D" id="3.30.300.30">
    <property type="match status" value="1"/>
</dbReference>
<dbReference type="AlphaFoldDB" id="A0A7L4YMJ8"/>
<dbReference type="SUPFAM" id="SSF56801">
    <property type="entry name" value="Acetyl-CoA synthetase-like"/>
    <property type="match status" value="1"/>
</dbReference>
<dbReference type="RefSeq" id="WP_159544661.1">
    <property type="nucleotide sequence ID" value="NZ_CP047156.1"/>
</dbReference>